<comment type="caution">
    <text evidence="2">The sequence shown here is derived from an EMBL/GenBank/DDBJ whole genome shotgun (WGS) entry which is preliminary data.</text>
</comment>
<dbReference type="InterPro" id="IPR013786">
    <property type="entry name" value="AcylCoA_DH/ox_N"/>
</dbReference>
<organism evidence="2 3">
    <name type="scientific">Paracoccus aestuarii</name>
    <dbReference type="NCBI Taxonomy" id="453842"/>
    <lineage>
        <taxon>Bacteria</taxon>
        <taxon>Pseudomonadati</taxon>
        <taxon>Pseudomonadota</taxon>
        <taxon>Alphaproteobacteria</taxon>
        <taxon>Rhodobacterales</taxon>
        <taxon>Paracoccaceae</taxon>
        <taxon>Paracoccus</taxon>
    </lineage>
</organism>
<dbReference type="InterPro" id="IPR009100">
    <property type="entry name" value="AcylCoA_DH/oxidase_NM_dom_sf"/>
</dbReference>
<dbReference type="GO" id="GO:0050660">
    <property type="term" value="F:flavin adenine dinucleotide binding"/>
    <property type="evidence" value="ECO:0007669"/>
    <property type="project" value="InterPro"/>
</dbReference>
<dbReference type="PANTHER" id="PTHR43884:SF9">
    <property type="entry name" value="COMPLEX I ASSEMBLY FACTOR ACAD9, MITOCHONDRIAL"/>
    <property type="match status" value="1"/>
</dbReference>
<keyword evidence="3" id="KW-1185">Reference proteome</keyword>
<reference evidence="2 3" key="1">
    <citation type="submission" date="2018-09" db="EMBL/GenBank/DDBJ databases">
        <title>Paracoccus onubensis nov. sp. a moderate halophilic bacterium isolated from Gruta de las Maravillas (Aracena, Spain).</title>
        <authorList>
            <person name="Jurado V."/>
            <person name="Gutierrez-Patricio S."/>
            <person name="Gonzalez-Pimentel J.L."/>
            <person name="Laiz L."/>
            <person name="Saiz-Jimenez C."/>
        </authorList>
    </citation>
    <scope>NUCLEOTIDE SEQUENCE [LARGE SCALE GENOMIC DNA]</scope>
    <source>
        <strain evidence="2 3">DSM 19484</strain>
    </source>
</reference>
<dbReference type="InterPro" id="IPR037069">
    <property type="entry name" value="AcylCoA_DH/ox_N_sf"/>
</dbReference>
<accession>A0A418ZPF1</accession>
<dbReference type="GO" id="GO:0003995">
    <property type="term" value="F:acyl-CoA dehydrogenase activity"/>
    <property type="evidence" value="ECO:0007669"/>
    <property type="project" value="TreeGrafter"/>
</dbReference>
<feature type="domain" description="Acyl-CoA dehydrogenase/oxidase N-terminal" evidence="1">
    <location>
        <begin position="11"/>
        <end position="119"/>
    </location>
</feature>
<feature type="non-terminal residue" evidence="2">
    <location>
        <position position="139"/>
    </location>
</feature>
<sequence length="139" mass="14759">MASGVDDDVFQQLMDAVTRFARERLIPAERQVEEENEVPAEIIADMREMGLFGLSTPQEFGGVGVSAAQEAQLIEALCYASLSFRSLIGTNVGIGSQGIVMDGTSDQQARWLPGIASGEIIASFALTEPDHGSDAGGIR</sequence>
<dbReference type="Gene3D" id="1.10.540.10">
    <property type="entry name" value="Acyl-CoA dehydrogenase/oxidase, N-terminal domain"/>
    <property type="match status" value="1"/>
</dbReference>
<evidence type="ECO:0000313" key="3">
    <source>
        <dbReference type="Proteomes" id="UP000285530"/>
    </source>
</evidence>
<dbReference type="SUPFAM" id="SSF56645">
    <property type="entry name" value="Acyl-CoA dehydrogenase NM domain-like"/>
    <property type="match status" value="1"/>
</dbReference>
<dbReference type="EMBL" id="QZEV01000167">
    <property type="protein sequence ID" value="RJK96204.1"/>
    <property type="molecule type" value="Genomic_DNA"/>
</dbReference>
<protein>
    <submittedName>
        <fullName evidence="2">Acyl-CoA dehydrogenase</fullName>
    </submittedName>
</protein>
<name>A0A418ZPF1_9RHOB</name>
<dbReference type="Pfam" id="PF02771">
    <property type="entry name" value="Acyl-CoA_dh_N"/>
    <property type="match status" value="1"/>
</dbReference>
<dbReference type="InterPro" id="IPR046373">
    <property type="entry name" value="Acyl-CoA_Oxase/DH_mid-dom_sf"/>
</dbReference>
<gene>
    <name evidence="2" type="ORF">D3P06_17930</name>
</gene>
<dbReference type="AlphaFoldDB" id="A0A418ZPF1"/>
<dbReference type="Gene3D" id="2.40.110.10">
    <property type="entry name" value="Butyryl-CoA Dehydrogenase, subunit A, domain 2"/>
    <property type="match status" value="1"/>
</dbReference>
<dbReference type="Proteomes" id="UP000285530">
    <property type="component" value="Unassembled WGS sequence"/>
</dbReference>
<proteinExistence type="predicted"/>
<evidence type="ECO:0000259" key="1">
    <source>
        <dbReference type="Pfam" id="PF02771"/>
    </source>
</evidence>
<dbReference type="PANTHER" id="PTHR43884">
    <property type="entry name" value="ACYL-COA DEHYDROGENASE"/>
    <property type="match status" value="1"/>
</dbReference>
<dbReference type="RefSeq" id="WP_205962000.1">
    <property type="nucleotide sequence ID" value="NZ_QZEV01000167.1"/>
</dbReference>
<evidence type="ECO:0000313" key="2">
    <source>
        <dbReference type="EMBL" id="RJK96204.1"/>
    </source>
</evidence>